<feature type="domain" description="Orn/DAP/Arg decarboxylase 2 N-terminal" evidence="8">
    <location>
        <begin position="42"/>
        <end position="274"/>
    </location>
</feature>
<reference evidence="10" key="1">
    <citation type="submission" date="2020-05" db="EMBL/GenBank/DDBJ databases">
        <authorList>
            <person name="Chiriac C."/>
            <person name="Salcher M."/>
            <person name="Ghai R."/>
            <person name="Kavagutti S V."/>
        </authorList>
    </citation>
    <scope>NUCLEOTIDE SEQUENCE</scope>
</reference>
<evidence type="ECO:0000256" key="1">
    <source>
        <dbReference type="ARBA" id="ARBA00001933"/>
    </source>
</evidence>
<dbReference type="InterPro" id="IPR002433">
    <property type="entry name" value="Orn_de-COase"/>
</dbReference>
<proteinExistence type="inferred from homology"/>
<dbReference type="SUPFAM" id="SSF50621">
    <property type="entry name" value="Alanine racemase C-terminal domain-like"/>
    <property type="match status" value="1"/>
</dbReference>
<evidence type="ECO:0000313" key="12">
    <source>
        <dbReference type="EMBL" id="CAB4993429.1"/>
    </source>
</evidence>
<dbReference type="EC" id="4.1.1.17" evidence="6"/>
<dbReference type="InterPro" id="IPR022653">
    <property type="entry name" value="De-COase2_pyr-phos_BS"/>
</dbReference>
<dbReference type="SUPFAM" id="SSF51419">
    <property type="entry name" value="PLP-binding barrel"/>
    <property type="match status" value="1"/>
</dbReference>
<dbReference type="GO" id="GO:0005737">
    <property type="term" value="C:cytoplasm"/>
    <property type="evidence" value="ECO:0007669"/>
    <property type="project" value="TreeGrafter"/>
</dbReference>
<dbReference type="FunFam" id="3.20.20.10:FF:000008">
    <property type="entry name" value="Ornithine decarboxylase"/>
    <property type="match status" value="1"/>
</dbReference>
<gene>
    <name evidence="9" type="ORF">UFOPK2754_00284</name>
    <name evidence="10" type="ORF">UFOPK3139_01346</name>
    <name evidence="11" type="ORF">UFOPK3543_00404</name>
    <name evidence="12" type="ORF">UFOPK3967_01164</name>
</gene>
<dbReference type="PRINTS" id="PR01182">
    <property type="entry name" value="ORNDCRBXLASE"/>
</dbReference>
<dbReference type="PROSITE" id="PS00878">
    <property type="entry name" value="ODR_DC_2_1"/>
    <property type="match status" value="1"/>
</dbReference>
<dbReference type="InterPro" id="IPR022644">
    <property type="entry name" value="De-COase2_N"/>
</dbReference>
<comment type="pathway">
    <text evidence="5">Amine and polyamine biosynthesis; putrescine biosynthesis via L-ornithine pathway; putrescine from L-ornithine: step 1/1.</text>
</comment>
<evidence type="ECO:0000313" key="11">
    <source>
        <dbReference type="EMBL" id="CAB4892905.1"/>
    </source>
</evidence>
<dbReference type="PANTHER" id="PTHR11482:SF6">
    <property type="entry name" value="ORNITHINE DECARBOXYLASE 1-RELATED"/>
    <property type="match status" value="1"/>
</dbReference>
<protein>
    <recommendedName>
        <fullName evidence="6">ornithine decarboxylase</fullName>
        <ecNumber evidence="6">4.1.1.17</ecNumber>
    </recommendedName>
</protein>
<evidence type="ECO:0000256" key="3">
    <source>
        <dbReference type="ARBA" id="ARBA00022898"/>
    </source>
</evidence>
<keyword evidence="4" id="KW-0456">Lyase</keyword>
<evidence type="ECO:0000256" key="7">
    <source>
        <dbReference type="ARBA" id="ARBA00049127"/>
    </source>
</evidence>
<dbReference type="GO" id="GO:0033387">
    <property type="term" value="P:putrescine biosynthetic process from arginine, via ornithine"/>
    <property type="evidence" value="ECO:0007669"/>
    <property type="project" value="TreeGrafter"/>
</dbReference>
<evidence type="ECO:0000256" key="5">
    <source>
        <dbReference type="ARBA" id="ARBA00034115"/>
    </source>
</evidence>
<evidence type="ECO:0000259" key="8">
    <source>
        <dbReference type="Pfam" id="PF02784"/>
    </source>
</evidence>
<organism evidence="10">
    <name type="scientific">freshwater metagenome</name>
    <dbReference type="NCBI Taxonomy" id="449393"/>
    <lineage>
        <taxon>unclassified sequences</taxon>
        <taxon>metagenomes</taxon>
        <taxon>ecological metagenomes</taxon>
    </lineage>
</organism>
<dbReference type="FunFam" id="2.40.37.10:FF:000004">
    <property type="entry name" value="Ornithine decarboxylase"/>
    <property type="match status" value="1"/>
</dbReference>
<dbReference type="EMBL" id="CAFABA010000048">
    <property type="protein sequence ID" value="CAB4829867.1"/>
    <property type="molecule type" value="Genomic_DNA"/>
</dbReference>
<dbReference type="EMBL" id="CAFBMH010000008">
    <property type="protein sequence ID" value="CAB4892905.1"/>
    <property type="molecule type" value="Genomic_DNA"/>
</dbReference>
<evidence type="ECO:0000256" key="4">
    <source>
        <dbReference type="ARBA" id="ARBA00023239"/>
    </source>
</evidence>
<comment type="similarity">
    <text evidence="2">Belongs to the Orn/Lys/Arg decarboxylase class-II family.</text>
</comment>
<dbReference type="GO" id="GO:0004586">
    <property type="term" value="F:ornithine decarboxylase activity"/>
    <property type="evidence" value="ECO:0007669"/>
    <property type="project" value="UniProtKB-EC"/>
</dbReference>
<dbReference type="Pfam" id="PF02784">
    <property type="entry name" value="Orn_Arg_deC_N"/>
    <property type="match status" value="1"/>
</dbReference>
<dbReference type="EMBL" id="CAEZYR010000006">
    <property type="protein sequence ID" value="CAB4727977.1"/>
    <property type="molecule type" value="Genomic_DNA"/>
</dbReference>
<keyword evidence="3" id="KW-0663">Pyridoxal phosphate</keyword>
<dbReference type="CDD" id="cd00622">
    <property type="entry name" value="PLPDE_III_ODC"/>
    <property type="match status" value="1"/>
</dbReference>
<evidence type="ECO:0000313" key="10">
    <source>
        <dbReference type="EMBL" id="CAB4829867.1"/>
    </source>
</evidence>
<accession>A0A6J7AAK7</accession>
<comment type="cofactor">
    <cofactor evidence="1">
        <name>pyridoxal 5'-phosphate</name>
        <dbReference type="ChEBI" id="CHEBI:597326"/>
    </cofactor>
</comment>
<evidence type="ECO:0000313" key="9">
    <source>
        <dbReference type="EMBL" id="CAB4727977.1"/>
    </source>
</evidence>
<name>A0A6J7AAK7_9ZZZZ</name>
<evidence type="ECO:0000256" key="2">
    <source>
        <dbReference type="ARBA" id="ARBA00008872"/>
    </source>
</evidence>
<dbReference type="InterPro" id="IPR029066">
    <property type="entry name" value="PLP-binding_barrel"/>
</dbReference>
<dbReference type="EMBL" id="CAFBOS010000058">
    <property type="protein sequence ID" value="CAB4993429.1"/>
    <property type="molecule type" value="Genomic_DNA"/>
</dbReference>
<evidence type="ECO:0000256" key="6">
    <source>
        <dbReference type="ARBA" id="ARBA00034138"/>
    </source>
</evidence>
<dbReference type="PRINTS" id="PR01179">
    <property type="entry name" value="ODADCRBXLASE"/>
</dbReference>
<dbReference type="InterPro" id="IPR000183">
    <property type="entry name" value="Orn/DAP/Arg_de-COase"/>
</dbReference>
<dbReference type="PANTHER" id="PTHR11482">
    <property type="entry name" value="ARGININE/DIAMINOPIMELATE/ORNITHINE DECARBOXYLASE"/>
    <property type="match status" value="1"/>
</dbReference>
<sequence>MTVRLRQVPQNAIRTRSTTRLDDFLAENTLPTPFVVVDLDIVADRYRKLADALACADIFYAIKANPAPQILELLVELGSSFDVASPAEIDMVLAAGADPTRISYGNTVKKRVDIEYAYDKGVRLFAFDCDSELDKLVQSAPGATLFCRVMTDGGGADWPLSRKFGCGPEMAMHLLTRATEKEHPVGVSFHVGSQQRDPEAWNAALERVGRVFDHLRSLDVTPALVNIGGGFPGHYNNEVPAVETYARAINTALHRWLGDDLPRVIAEPGRYMCADAGVMQSEVVLVSRRSLEDDCRWVYLDAGVYTGLTESLGESIKFRITTPHDGGPTGRVCLAGPTCDSADIMYEHADYQMPLALEAGDRVTILSTGSYTTTYSTVGFNGFPALRDYYLPRTAV</sequence>
<dbReference type="Gene3D" id="2.40.37.10">
    <property type="entry name" value="Lyase, Ornithine Decarboxylase, Chain A, domain 1"/>
    <property type="match status" value="1"/>
</dbReference>
<dbReference type="Gene3D" id="3.20.20.10">
    <property type="entry name" value="Alanine racemase"/>
    <property type="match status" value="1"/>
</dbReference>
<dbReference type="InterPro" id="IPR009006">
    <property type="entry name" value="Ala_racemase/Decarboxylase_C"/>
</dbReference>
<dbReference type="AlphaFoldDB" id="A0A6J7AAK7"/>
<comment type="catalytic activity">
    <reaction evidence="7">
        <text>L-ornithine + H(+) = putrescine + CO2</text>
        <dbReference type="Rhea" id="RHEA:22964"/>
        <dbReference type="ChEBI" id="CHEBI:15378"/>
        <dbReference type="ChEBI" id="CHEBI:16526"/>
        <dbReference type="ChEBI" id="CHEBI:46911"/>
        <dbReference type="ChEBI" id="CHEBI:326268"/>
        <dbReference type="EC" id="4.1.1.17"/>
    </reaction>
</comment>